<dbReference type="InterPro" id="IPR027417">
    <property type="entry name" value="P-loop_NTPase"/>
</dbReference>
<dbReference type="Proteomes" id="UP000606172">
    <property type="component" value="Unassembled WGS sequence"/>
</dbReference>
<sequence>MRPREVQTDPPDRNPFPPSAIAHLTIGPASPPQTVQTPTLIEVKAFVNDYLAAMEPGRTGTTGLGGALAVIGEFGTGKTHIALEVLHAVTRRRSEDTVLIEFDEPGRSLLRLYLDRFIKKISAEQIKQLAEDYHHFTLMDNLQKSAVFRQLTQQPEFRKRSAEEIISRFGMARNVSLDRLRAALAEFAIWQDFAVALQLVLEDEYQPSVHAWLSGAEPDPLLREHGITCAIDSEVAAIEAIGVLAYLHGRTGRKLIVLIDEFERLLPLFEGTPEVTPAFERLLNAFVNAGCLLIIFGLPDTRQMLTASAKERVRILSPSPFNPDHIKAYIRIQLGAWPHPRFDEDAPEEIVRISDGIPRQAIRLLHYSYGEVVAGRHRNEITRAPAGEPGDLDPEGAEDVTVDGDPEERVTGLLVGEVARRVFRQAEPVDIKAAVRRIVSSEGWVNQEQWRIQGRIVVDFWIPVGRTGACAVWITDTVLNKAEVDRLEVAASSVLAEADPVRRVLVINGRVPAALTAKVNTLFDRAPIQYDSINFDNEFRSWLRASTDRIVASDGSGVLDLLDKRTERLSGEIRDMRRITEGLMEWISFTAPSRSMPSTRSSRLPISIGQHFERALAALGALDDLDRVLRQLFAVERRRRPRGPRAAARGGALRHELATPGALPAVGATLLLYKLVDQFQISVQEWLESIGSESGLRDIAPQELDRLREICDVYEATADLLPMRSLDHLVEWTSPFSEVSDTGLARKRDLRQAFDGLGPRVYRSVLATVEART</sequence>
<dbReference type="EMBL" id="BOOW01000013">
    <property type="protein sequence ID" value="GII92016.1"/>
    <property type="molecule type" value="Genomic_DNA"/>
</dbReference>
<reference evidence="2" key="1">
    <citation type="submission" date="2021-01" db="EMBL/GenBank/DDBJ databases">
        <title>Whole genome shotgun sequence of Sinosporangium siamense NBRC 109515.</title>
        <authorList>
            <person name="Komaki H."/>
            <person name="Tamura T."/>
        </authorList>
    </citation>
    <scope>NUCLEOTIDE SEQUENCE</scope>
    <source>
        <strain evidence="2">NBRC 109515</strain>
    </source>
</reference>
<dbReference type="RefSeq" id="WP_204024480.1">
    <property type="nucleotide sequence ID" value="NZ_BOOW01000013.1"/>
</dbReference>
<dbReference type="AlphaFoldDB" id="A0A919RDP7"/>
<name>A0A919RDP7_9ACTN</name>
<evidence type="ECO:0008006" key="4">
    <source>
        <dbReference type="Google" id="ProtNLM"/>
    </source>
</evidence>
<evidence type="ECO:0000313" key="2">
    <source>
        <dbReference type="EMBL" id="GII92016.1"/>
    </source>
</evidence>
<organism evidence="2 3">
    <name type="scientific">Sinosporangium siamense</name>
    <dbReference type="NCBI Taxonomy" id="1367973"/>
    <lineage>
        <taxon>Bacteria</taxon>
        <taxon>Bacillati</taxon>
        <taxon>Actinomycetota</taxon>
        <taxon>Actinomycetes</taxon>
        <taxon>Streptosporangiales</taxon>
        <taxon>Streptosporangiaceae</taxon>
        <taxon>Sinosporangium</taxon>
    </lineage>
</organism>
<accession>A0A919RDP7</accession>
<comment type="caution">
    <text evidence="2">The sequence shown here is derived from an EMBL/GenBank/DDBJ whole genome shotgun (WGS) entry which is preliminary data.</text>
</comment>
<protein>
    <recommendedName>
        <fullName evidence="4">AAA+ ATPase domain-containing protein</fullName>
    </recommendedName>
</protein>
<feature type="compositionally biased region" description="Acidic residues" evidence="1">
    <location>
        <begin position="390"/>
        <end position="402"/>
    </location>
</feature>
<gene>
    <name evidence="2" type="ORF">Ssi02_22470</name>
</gene>
<keyword evidence="3" id="KW-1185">Reference proteome</keyword>
<proteinExistence type="predicted"/>
<dbReference type="SUPFAM" id="SSF52540">
    <property type="entry name" value="P-loop containing nucleoside triphosphate hydrolases"/>
    <property type="match status" value="1"/>
</dbReference>
<evidence type="ECO:0000256" key="1">
    <source>
        <dbReference type="SAM" id="MobiDB-lite"/>
    </source>
</evidence>
<evidence type="ECO:0000313" key="3">
    <source>
        <dbReference type="Proteomes" id="UP000606172"/>
    </source>
</evidence>
<feature type="region of interest" description="Disordered" evidence="1">
    <location>
        <begin position="383"/>
        <end position="402"/>
    </location>
</feature>